<evidence type="ECO:0000313" key="1">
    <source>
        <dbReference type="EMBL" id="MDC0721409.1"/>
    </source>
</evidence>
<keyword evidence="2" id="KW-1185">Reference proteome</keyword>
<name>A0ABT5E6C8_9BACT</name>
<proteinExistence type="predicted"/>
<comment type="caution">
    <text evidence="1">The sequence shown here is derived from an EMBL/GenBank/DDBJ whole genome shotgun (WGS) entry which is preliminary data.</text>
</comment>
<evidence type="ECO:0000313" key="2">
    <source>
        <dbReference type="Proteomes" id="UP001221686"/>
    </source>
</evidence>
<organism evidence="1 2">
    <name type="scientific">Nannocystis bainbridge</name>
    <dbReference type="NCBI Taxonomy" id="2995303"/>
    <lineage>
        <taxon>Bacteria</taxon>
        <taxon>Pseudomonadati</taxon>
        <taxon>Myxococcota</taxon>
        <taxon>Polyangia</taxon>
        <taxon>Nannocystales</taxon>
        <taxon>Nannocystaceae</taxon>
        <taxon>Nannocystis</taxon>
    </lineage>
</organism>
<reference evidence="1 2" key="1">
    <citation type="submission" date="2022-11" db="EMBL/GenBank/DDBJ databases">
        <title>Minimal conservation of predation-associated metabolite biosynthetic gene clusters underscores biosynthetic potential of Myxococcota including descriptions for ten novel species: Archangium lansinium sp. nov., Myxococcus landrumus sp. nov., Nannocystis bai.</title>
        <authorList>
            <person name="Ahearne A."/>
            <person name="Stevens C."/>
            <person name="Dowd S."/>
        </authorList>
    </citation>
    <scope>NUCLEOTIDE SEQUENCE [LARGE SCALE GENOMIC DNA]</scope>
    <source>
        <strain evidence="1 2">BB15-2</strain>
    </source>
</reference>
<protein>
    <submittedName>
        <fullName evidence="1">Uncharacterized protein</fullName>
    </submittedName>
</protein>
<sequence>MLVGSFCDRCRDRTLALVAGSVLLGEGEEGFEGSHEHGVGDVCPSPGLSASLLAAVASKSAAPGRLFATPALAPRPRISALARALAAATRSPDPTDAPEVEALALTLTAGCSESWLFRQVRAGPRRGARARASKLAFQSCANGHVRKVI</sequence>
<dbReference type="RefSeq" id="WP_272089912.1">
    <property type="nucleotide sequence ID" value="NZ_JAQNDL010000003.1"/>
</dbReference>
<gene>
    <name evidence="1" type="ORF">POL25_31170</name>
</gene>
<accession>A0ABT5E6C8</accession>
<dbReference type="Proteomes" id="UP001221686">
    <property type="component" value="Unassembled WGS sequence"/>
</dbReference>
<dbReference type="EMBL" id="JAQNDL010000003">
    <property type="protein sequence ID" value="MDC0721409.1"/>
    <property type="molecule type" value="Genomic_DNA"/>
</dbReference>